<protein>
    <submittedName>
        <fullName evidence="4">Two-component system, chemotaxis family, response regulator CheY</fullName>
    </submittedName>
</protein>
<name>A0A1H7KNQ6_9RHOB</name>
<dbReference type="STRING" id="188906.SAMN04488526_1461"/>
<dbReference type="PROSITE" id="PS50110">
    <property type="entry name" value="RESPONSE_REGULATORY"/>
    <property type="match status" value="1"/>
</dbReference>
<dbReference type="AlphaFoldDB" id="A0A1H7KNQ6"/>
<dbReference type="PANTHER" id="PTHR44591">
    <property type="entry name" value="STRESS RESPONSE REGULATOR PROTEIN 1"/>
    <property type="match status" value="1"/>
</dbReference>
<evidence type="ECO:0000313" key="5">
    <source>
        <dbReference type="Proteomes" id="UP000199283"/>
    </source>
</evidence>
<proteinExistence type="predicted"/>
<evidence type="ECO:0000313" key="4">
    <source>
        <dbReference type="EMBL" id="SEK88461.1"/>
    </source>
</evidence>
<organism evidence="4 5">
    <name type="scientific">Jannaschia helgolandensis</name>
    <dbReference type="NCBI Taxonomy" id="188906"/>
    <lineage>
        <taxon>Bacteria</taxon>
        <taxon>Pseudomonadati</taxon>
        <taxon>Pseudomonadota</taxon>
        <taxon>Alphaproteobacteria</taxon>
        <taxon>Rhodobacterales</taxon>
        <taxon>Roseobacteraceae</taxon>
        <taxon>Jannaschia</taxon>
    </lineage>
</organism>
<evidence type="ECO:0000259" key="3">
    <source>
        <dbReference type="PROSITE" id="PS50110"/>
    </source>
</evidence>
<dbReference type="EMBL" id="FNZQ01000002">
    <property type="protein sequence ID" value="SEK88461.1"/>
    <property type="molecule type" value="Genomic_DNA"/>
</dbReference>
<dbReference type="RefSeq" id="WP_092761372.1">
    <property type="nucleotide sequence ID" value="NZ_FNZQ01000002.1"/>
</dbReference>
<dbReference type="GO" id="GO:0000160">
    <property type="term" value="P:phosphorelay signal transduction system"/>
    <property type="evidence" value="ECO:0007669"/>
    <property type="project" value="InterPro"/>
</dbReference>
<sequence length="123" mass="13710">MRVLAIDDSRTIRDMVRLTLEREGIETTLAEDGLHGIEVLDGLEKRPDAILTDLNMPRLDGFGFIERIRKQEKYSGIPILVLTTENARELKLRARAAGATGWIVKPFDPARLVGALRTVTGLT</sequence>
<dbReference type="Gene3D" id="3.40.50.2300">
    <property type="match status" value="1"/>
</dbReference>
<dbReference type="Pfam" id="PF00072">
    <property type="entry name" value="Response_reg"/>
    <property type="match status" value="1"/>
</dbReference>
<dbReference type="SUPFAM" id="SSF52172">
    <property type="entry name" value="CheY-like"/>
    <property type="match status" value="1"/>
</dbReference>
<keyword evidence="5" id="KW-1185">Reference proteome</keyword>
<dbReference type="SMART" id="SM00448">
    <property type="entry name" value="REC"/>
    <property type="match status" value="1"/>
</dbReference>
<feature type="modified residue" description="4-aspartylphosphate" evidence="2">
    <location>
        <position position="53"/>
    </location>
</feature>
<dbReference type="InterPro" id="IPR001789">
    <property type="entry name" value="Sig_transdc_resp-reg_receiver"/>
</dbReference>
<evidence type="ECO:0000256" key="2">
    <source>
        <dbReference type="PROSITE-ProRule" id="PRU00169"/>
    </source>
</evidence>
<dbReference type="Proteomes" id="UP000199283">
    <property type="component" value="Unassembled WGS sequence"/>
</dbReference>
<accession>A0A1H7KNQ6</accession>
<dbReference type="InterPro" id="IPR050595">
    <property type="entry name" value="Bact_response_regulator"/>
</dbReference>
<reference evidence="4 5" key="1">
    <citation type="submission" date="2016-10" db="EMBL/GenBank/DDBJ databases">
        <authorList>
            <person name="de Groot N.N."/>
        </authorList>
    </citation>
    <scope>NUCLEOTIDE SEQUENCE [LARGE SCALE GENOMIC DNA]</scope>
    <source>
        <strain evidence="4 5">DSM 14858</strain>
    </source>
</reference>
<dbReference type="InterPro" id="IPR011006">
    <property type="entry name" value="CheY-like_superfamily"/>
</dbReference>
<keyword evidence="1 2" id="KW-0597">Phosphoprotein</keyword>
<dbReference type="PANTHER" id="PTHR44591:SF25">
    <property type="entry name" value="CHEMOTAXIS TWO-COMPONENT RESPONSE REGULATOR"/>
    <property type="match status" value="1"/>
</dbReference>
<dbReference type="OrthoDB" id="9800897at2"/>
<evidence type="ECO:0000256" key="1">
    <source>
        <dbReference type="ARBA" id="ARBA00022553"/>
    </source>
</evidence>
<gene>
    <name evidence="4" type="ORF">SAMN04488526_1461</name>
</gene>
<feature type="domain" description="Response regulatory" evidence="3">
    <location>
        <begin position="2"/>
        <end position="120"/>
    </location>
</feature>